<evidence type="ECO:0000313" key="6">
    <source>
        <dbReference type="Proteomes" id="UP000029482"/>
    </source>
</evidence>
<keyword evidence="6" id="KW-1185">Reference proteome</keyword>
<evidence type="ECO:0000313" key="5">
    <source>
        <dbReference type="EMBL" id="CAA55579.1"/>
    </source>
</evidence>
<dbReference type="SMART" id="SM00470">
    <property type="entry name" value="ParB"/>
    <property type="match status" value="1"/>
</dbReference>
<reference evidence="6" key="6">
    <citation type="journal article" date="2015" name="J. Biotechnol.">
        <title>Complete genome sequence of the actinobacterium Streptomyces glaucescens GLA.O (DSM 40922) consisting of a linear chromosome and one linear plasmid.</title>
        <authorList>
            <person name="Ortseifen V."/>
            <person name="Winkler A."/>
            <person name="Albersmeier A."/>
            <person name="Wendler S."/>
            <person name="Puhler A."/>
            <person name="Kalinowski J."/>
            <person name="Ruckert C."/>
        </authorList>
    </citation>
    <scope>NUCLEOTIDE SEQUENCE [LARGE SCALE GENOMIC DNA]</scope>
    <source>
        <strain evidence="6">DSM 40922 / GLA O</strain>
    </source>
</reference>
<dbReference type="EMBL" id="X78976">
    <property type="protein sequence ID" value="CAA55579.1"/>
    <property type="molecule type" value="Genomic_DNA"/>
</dbReference>
<sequence length="424" mass="45589">MELSSRRQFDMHDLSSRGVSELNGNSAKLSGVVMVPIASLRPSDSPRSAGEDPEHIRALAESGAELPPIIVMASTMRVVDGMHRLRAAELRGESELAVRFFEGDEKEAFVLAVEANITHGLPLGLQDRKDAAARILRSHPMWSDRAIGTATGLSAKTVAALRARSTEGLPQSNVRIGRDGRARPVDPAEGRRLAGRLMQENPSAPLRQIAAQAGVSLGTVSDVRKRLQRGEGPVPERGRARTEPGTNPEPAHTPERPYDEAEAERPSRALILRHLSRDPSVRLTEDGRTLLRWLTVAAVRPQDWERLLRNVPAHRVGAVAELARGCSQTWQLVAEQLERARGSGAEQETGGAPGRQEAEGAGQSAAGMPRRAAALESRRTGEVTVQVPDAPDRPVPPADPCCDTVLRGPASAGAPGRRTPRAGR</sequence>
<feature type="compositionally biased region" description="Low complexity" evidence="1">
    <location>
        <begin position="400"/>
        <end position="417"/>
    </location>
</feature>
<dbReference type="EMBL" id="AJ006985">
    <property type="protein sequence ID" value="CAA07385.1"/>
    <property type="molecule type" value="Genomic_DNA"/>
</dbReference>
<dbReference type="HOGENOM" id="CLU_053341_0_0_11"/>
<evidence type="ECO:0000259" key="2">
    <source>
        <dbReference type="SMART" id="SM00470"/>
    </source>
</evidence>
<dbReference type="Proteomes" id="UP000029482">
    <property type="component" value="Chromosome"/>
</dbReference>
<reference evidence="4" key="3">
    <citation type="journal article" date="1996" name="Mol. Gen. Genet.">
        <title>The str gene cluster for the biosynthesis of 5'-hydroxystreptomycin in Streptomyces glaucescens GLA.0 (ETH 22794): new operons and evidence for pathway-specific regulation by StrR.</title>
        <authorList>
            <person name="Beyer S."/>
            <person name="Distler J."/>
            <person name="Piepersberg W."/>
        </authorList>
    </citation>
    <scope>NUCLEOTIDE SEQUENCE</scope>
    <source>
        <strain evidence="4">ATCC 13032</strain>
        <strain evidence="4">ETH 22794</strain>
    </source>
</reference>
<organism evidence="5">
    <name type="scientific">Streptomyces glaucescens</name>
    <dbReference type="NCBI Taxonomy" id="1907"/>
    <lineage>
        <taxon>Bacteria</taxon>
        <taxon>Bacillati</taxon>
        <taxon>Actinomycetota</taxon>
        <taxon>Actinomycetes</taxon>
        <taxon>Kitasatosporales</taxon>
        <taxon>Streptomycetaceae</taxon>
        <taxon>Streptomyces</taxon>
    </lineage>
</organism>
<dbReference type="InterPro" id="IPR036086">
    <property type="entry name" value="ParB/Sulfiredoxin_sf"/>
</dbReference>
<dbReference type="AlphaFoldDB" id="Q54267"/>
<name>Q54267_STRGA</name>
<dbReference type="Pfam" id="PF02195">
    <property type="entry name" value="ParB_N"/>
    <property type="match status" value="1"/>
</dbReference>
<dbReference type="Gene3D" id="3.90.1530.10">
    <property type="entry name" value="Conserved hypothetical protein from pyrococcus furiosus pfu- 392566-001, ParB domain"/>
    <property type="match status" value="1"/>
</dbReference>
<dbReference type="STRING" id="1907.SGLAU_01185"/>
<reference evidence="4" key="4">
    <citation type="submission" date="1998-06" db="EMBL/GenBank/DDBJ databases">
        <authorList>
            <person name="Piepersberg W."/>
        </authorList>
    </citation>
    <scope>NUCLEOTIDE SEQUENCE</scope>
    <source>
        <strain evidence="4">ATCC 13032</strain>
        <strain evidence="4">ETH 22794</strain>
    </source>
</reference>
<dbReference type="EMBL" id="CP009438">
    <property type="protein sequence ID" value="AIR96265.1"/>
    <property type="molecule type" value="Genomic_DNA"/>
</dbReference>
<reference evidence="3" key="5">
    <citation type="submission" date="2014-09" db="EMBL/GenBank/DDBJ databases">
        <title>Complete genome sequence of the Actinobacterium Streptomyces glaucescens GLA.O (=DSM 40922) consisting of a linear chromosome and one linear plasmid.</title>
        <authorList>
            <person name="Ortseifen V."/>
            <person name="Albersmeier A."/>
            <person name="Winkler A."/>
            <person name="Puhler A."/>
            <person name="Kalinowski J."/>
            <person name="Ruckert C."/>
        </authorList>
    </citation>
    <scope>NUCLEOTIDE SEQUENCE [LARGE SCALE GENOMIC DNA]</scope>
    <source>
        <strain evidence="3">GLA.O</strain>
    </source>
</reference>
<reference evidence="4" key="1">
    <citation type="book" date="1993" name="INDUSTRIAL MICROORGANISMS. BASIC AND APPLIED MOLECULAR GENETICS" publisher="ASM Press" city="Herndon, VA, USA">
        <title>Streptomycin Production in Streptomycetes: a Progress Report.</title>
        <editorList>
            <person name="Baltz R.H."/>
            <person name="Hegeman G.D."/>
            <person name="Skatrud P.L."/>
        </editorList>
        <authorList>
            <person name="Retzlaff L."/>
            <person name="Mayer G."/>
            <person name="Beyer S."/>
            <person name="Ahlert J."/>
            <person name="Verseck S."/>
            <person name="Distler J."/>
            <person name="Piepersberg W."/>
        </authorList>
    </citation>
    <scope>NUCLEOTIDE SEQUENCE</scope>
    <source>
        <strain evidence="4">ATCC 13032</strain>
        <strain evidence="4">ETH 22794</strain>
    </source>
</reference>
<evidence type="ECO:0000256" key="1">
    <source>
        <dbReference type="SAM" id="MobiDB-lite"/>
    </source>
</evidence>
<feature type="region of interest" description="Disordered" evidence="1">
    <location>
        <begin position="221"/>
        <end position="265"/>
    </location>
</feature>
<feature type="region of interest" description="Disordered" evidence="1">
    <location>
        <begin position="339"/>
        <end position="424"/>
    </location>
</feature>
<protein>
    <submittedName>
        <fullName evidence="4 5">StrR</fullName>
    </submittedName>
    <submittedName>
        <fullName evidence="3">Transcriptional regulator StrR</fullName>
    </submittedName>
</protein>
<feature type="compositionally biased region" description="Basic and acidic residues" evidence="1">
    <location>
        <begin position="252"/>
        <end position="265"/>
    </location>
</feature>
<feature type="compositionally biased region" description="Basic and acidic residues" evidence="1">
    <location>
        <begin position="222"/>
        <end position="242"/>
    </location>
</feature>
<reference evidence="5" key="2">
    <citation type="submission" date="1994-04" db="EMBL/GenBank/DDBJ databases">
        <authorList>
            <person name="Mayer G."/>
            <person name="Piepersberg W."/>
        </authorList>
    </citation>
    <scope>NUCLEOTIDE SEQUENCE</scope>
    <source>
        <strain evidence="5">GLA 0</strain>
    </source>
</reference>
<evidence type="ECO:0000313" key="4">
    <source>
        <dbReference type="EMBL" id="CAA07385.1"/>
    </source>
</evidence>
<evidence type="ECO:0000313" key="3">
    <source>
        <dbReference type="EMBL" id="AIR96265.1"/>
    </source>
</evidence>
<accession>Q54267</accession>
<dbReference type="PIR" id="S44506">
    <property type="entry name" value="S44506"/>
</dbReference>
<dbReference type="SUPFAM" id="SSF110849">
    <property type="entry name" value="ParB/Sulfiredoxin"/>
    <property type="match status" value="1"/>
</dbReference>
<feature type="domain" description="ParB-like N-terminal" evidence="2">
    <location>
        <begin position="33"/>
        <end position="117"/>
    </location>
</feature>
<dbReference type="InterPro" id="IPR003115">
    <property type="entry name" value="ParB_N"/>
</dbReference>
<gene>
    <name evidence="5" type="primary">strR</name>
    <name evidence="3" type="ORF">SGLAU_01185</name>
</gene>
<proteinExistence type="predicted"/>
<dbReference type="eggNOG" id="COG1475">
    <property type="taxonomic scope" value="Bacteria"/>
</dbReference>
<dbReference type="KEGG" id="sgu:SGLAU_01185"/>